<dbReference type="Proteomes" id="UP001501147">
    <property type="component" value="Unassembled WGS sequence"/>
</dbReference>
<dbReference type="InterPro" id="IPR024983">
    <property type="entry name" value="CHAT_dom"/>
</dbReference>
<evidence type="ECO:0000313" key="4">
    <source>
        <dbReference type="Proteomes" id="UP001501147"/>
    </source>
</evidence>
<evidence type="ECO:0000256" key="1">
    <source>
        <dbReference type="SAM" id="MobiDB-lite"/>
    </source>
</evidence>
<proteinExistence type="predicted"/>
<comment type="caution">
    <text evidence="3">The sequence shown here is derived from an EMBL/GenBank/DDBJ whole genome shotgun (WGS) entry which is preliminary data.</text>
</comment>
<keyword evidence="4" id="KW-1185">Reference proteome</keyword>
<feature type="region of interest" description="Disordered" evidence="1">
    <location>
        <begin position="1092"/>
        <end position="1111"/>
    </location>
</feature>
<gene>
    <name evidence="3" type="ORF">GCM10023329_34510</name>
</gene>
<feature type="region of interest" description="Disordered" evidence="1">
    <location>
        <begin position="1049"/>
        <end position="1070"/>
    </location>
</feature>
<dbReference type="RefSeq" id="WP_345614341.1">
    <property type="nucleotide sequence ID" value="NZ_BAABJV010000008.1"/>
</dbReference>
<accession>A0ABP9AJ50</accession>
<evidence type="ECO:0000313" key="3">
    <source>
        <dbReference type="EMBL" id="GAA4781937.1"/>
    </source>
</evidence>
<feature type="region of interest" description="Disordered" evidence="1">
    <location>
        <begin position="1"/>
        <end position="29"/>
    </location>
</feature>
<evidence type="ECO:0000259" key="2">
    <source>
        <dbReference type="Pfam" id="PF12770"/>
    </source>
</evidence>
<feature type="domain" description="CHAT" evidence="2">
    <location>
        <begin position="1119"/>
        <end position="1421"/>
    </location>
</feature>
<organism evidence="3 4">
    <name type="scientific">Streptomyces sanyensis</name>
    <dbReference type="NCBI Taxonomy" id="568869"/>
    <lineage>
        <taxon>Bacteria</taxon>
        <taxon>Bacillati</taxon>
        <taxon>Actinomycetota</taxon>
        <taxon>Actinomycetes</taxon>
        <taxon>Kitasatosporales</taxon>
        <taxon>Streptomycetaceae</taxon>
        <taxon>Streptomyces</taxon>
    </lineage>
</organism>
<sequence>MTVFPAPAFEPDHPLPPPPDDSPYDASRWDRDLLLTRARQTPAHSPEARTTWLELGLLCGERLADGLDPAQAEYDHALARAALERGLGQGLAHGGPPADRAARGHLVLAELLLEADGEPPPSEVDRAEALVAAVDGLPAGSVEDEVAWGARLHLADIAALRWHRTGSEGHRAQATARYTTALRGQPPLPPPLAAATHAALADLIVDRAMAERDVPQLAAAAEHFAQAVTPDTEPGERARLTGARGITLLEQGQLTGDTALLCRAETALSTAAALAWELAGDPAGEQSPEPPGEDGFSWTERARRSDVLAAVAAVLAWRLDEAAEPAHALVPRVRSLAASPGHLAAAEPDELSTLAVLLLDHLTPAAADAEERERAFRMLREAARRWDPDRGDAHVPQLMLATRALDLSGNRPAELLACSRYAARVLELTSEPGPVLSAHLLRAVVAAGLLEGGGNTADPRASDVRKASTAGTDASADPARWAATVERLVGPTEAVGELFRRWQQCAGRDSHHAGHARFLLRHAPALDPTRKVLTDDRIRALVDAGGARAGEPSRHSHLALGAALGHYGALHTGPLLAQAAEAAEAALRDDPQRGMSAAQTAGVAGMAATLRTLHGLMNGGYDDIDAGVRELEALGRRLEAIPAADRAGLPDPAALQRLMDIVRLYRAESSPQERVAAIAAMDPRDIGLHGDHPAWHALTAALRRSRSPEGAPPSPGAAPSAREIILSTAGMPPLQRASWLLLAGTARVSEATASGDRAARRDVTTLILAARETATRGDDVWLAGGMLLGFAGCQDAVLGRPWSRRRRLDEAIGHLEEVYRECRGPEHPWRGRSGLLLAKALRLRGEQALGDRAAGRRVAAEALRATAYAVLLQSGTADAASAATEATDAARTVARWCLADGVPAEAVTALDACRGLVLHAATTARTVDRRLSEAGHDALADRWSRAVAHGGSAPTALRREVLDVLLGLDGSAADRLLSPPSVPGIAAALRALGRDALVYLLPAAATGFAGDAAGAAIAVASDGRVTVVPLPGLREEAEPLRAYVEHLEPTGAAPSRGPGSPVATAPSGPPGFPFSTAFDPLAAFDTLATATRRHVPQRNLGGPPGRRTGTLPQRLDRLTAWAWDAVVAPLSGALGRSLPTGRTPRLVLIPMGELSAVPWHAAWSTEGDGRRYALRTVEFTYSASARLLCEVAARPARARTDAALVVGDPTGDLPFAGREALAVRDAYYPRAVFLGREDTGGSERAARPAELLRWIRSGAGRGGTLHLACHATVVGGARSSAALILHEGTLSAEDLTESVGGSDGGTHPDLVLLAACRSHVSGRGANEAYTLATAFLTAGARSVIGSLWPVPDAATSLLMFMTHHYLRVEGRQPAEALRLAQLWMLDPDRALPTGTPPGLARLVPRIVPDDLSAWAGFIATGH</sequence>
<feature type="region of interest" description="Disordered" evidence="1">
    <location>
        <begin position="455"/>
        <end position="475"/>
    </location>
</feature>
<name>A0ABP9AJ50_9ACTN</name>
<protein>
    <recommendedName>
        <fullName evidence="2">CHAT domain-containing protein</fullName>
    </recommendedName>
</protein>
<reference evidence="4" key="1">
    <citation type="journal article" date="2019" name="Int. J. Syst. Evol. Microbiol.">
        <title>The Global Catalogue of Microorganisms (GCM) 10K type strain sequencing project: providing services to taxonomists for standard genome sequencing and annotation.</title>
        <authorList>
            <consortium name="The Broad Institute Genomics Platform"/>
            <consortium name="The Broad Institute Genome Sequencing Center for Infectious Disease"/>
            <person name="Wu L."/>
            <person name="Ma J."/>
        </authorList>
    </citation>
    <scope>NUCLEOTIDE SEQUENCE [LARGE SCALE GENOMIC DNA]</scope>
    <source>
        <strain evidence="4">JCM 18324</strain>
    </source>
</reference>
<dbReference type="Pfam" id="PF12770">
    <property type="entry name" value="CHAT"/>
    <property type="match status" value="1"/>
</dbReference>
<dbReference type="EMBL" id="BAABJV010000008">
    <property type="protein sequence ID" value="GAA4781937.1"/>
    <property type="molecule type" value="Genomic_DNA"/>
</dbReference>